<organism evidence="4 5">
    <name type="scientific">Anaerotruncus massiliensis</name>
    <name type="common">ex Liu et al. 2021</name>
    <dbReference type="NCBI Taxonomy" id="2321404"/>
    <lineage>
        <taxon>Bacteria</taxon>
        <taxon>Bacillati</taxon>
        <taxon>Bacillota</taxon>
        <taxon>Clostridia</taxon>
        <taxon>Eubacteriales</taxon>
        <taxon>Oscillospiraceae</taxon>
        <taxon>Anaerotruncus</taxon>
    </lineage>
</organism>
<comment type="similarity">
    <text evidence="1">Belongs to the HIBADH-related family.</text>
</comment>
<dbReference type="Pfam" id="PF03446">
    <property type="entry name" value="NAD_binding_2"/>
    <property type="match status" value="1"/>
</dbReference>
<keyword evidence="5" id="KW-1185">Reference proteome</keyword>
<dbReference type="InterPro" id="IPR006115">
    <property type="entry name" value="6PGDH_NADP-bd"/>
</dbReference>
<name>A0A498CRE6_9FIRM</name>
<proteinExistence type="inferred from homology"/>
<reference evidence="4 5" key="1">
    <citation type="submission" date="2018-10" db="EMBL/GenBank/DDBJ databases">
        <title>Anaerotruncus faecis sp. nov., isolated from human feces.</title>
        <authorList>
            <person name="Wang Y.-J."/>
        </authorList>
    </citation>
    <scope>NUCLEOTIDE SEQUENCE [LARGE SCALE GENOMIC DNA]</scope>
    <source>
        <strain evidence="4 5">22A2-44</strain>
    </source>
</reference>
<dbReference type="GO" id="GO:0050661">
    <property type="term" value="F:NADP binding"/>
    <property type="evidence" value="ECO:0007669"/>
    <property type="project" value="InterPro"/>
</dbReference>
<evidence type="ECO:0000313" key="5">
    <source>
        <dbReference type="Proteomes" id="UP000276301"/>
    </source>
</evidence>
<dbReference type="RefSeq" id="WP_121585872.1">
    <property type="nucleotide sequence ID" value="NZ_RCHT01000001.1"/>
</dbReference>
<sequence>MEIGVIGLGGNGRAVVGQLLEKTARNLSAYDPDGRSVRRAVNVCATAAELCDRCDRIVVALDASADLTRLCNSIAPFVRPGQIFIDLTDTSPALAHAAANGMRRLGAAYIDCGVFGREGLDGPFILFAGGDSEAFAAALPLIRCFAPDCHYAGPPGRGRAMRVICRALAAQLMRGVGEAAALAASFGVGREAFTSALAAFERIADPLAELGGGLPGFSAGELAEDAALASEMARRAGLELGGLFAAGERAEP</sequence>
<dbReference type="SUPFAM" id="SSF51735">
    <property type="entry name" value="NAD(P)-binding Rossmann-fold domains"/>
    <property type="match status" value="1"/>
</dbReference>
<dbReference type="Proteomes" id="UP000276301">
    <property type="component" value="Unassembled WGS sequence"/>
</dbReference>
<dbReference type="InterPro" id="IPR013328">
    <property type="entry name" value="6PGD_dom2"/>
</dbReference>
<feature type="domain" description="6-phosphogluconate dehydrogenase NADP-binding" evidence="3">
    <location>
        <begin position="2"/>
        <end position="153"/>
    </location>
</feature>
<gene>
    <name evidence="4" type="ORF">D4A47_01890</name>
</gene>
<evidence type="ECO:0000256" key="1">
    <source>
        <dbReference type="ARBA" id="ARBA00009080"/>
    </source>
</evidence>
<dbReference type="InterPro" id="IPR008927">
    <property type="entry name" value="6-PGluconate_DH-like_C_sf"/>
</dbReference>
<dbReference type="EMBL" id="RCHT01000001">
    <property type="protein sequence ID" value="RLL14756.1"/>
    <property type="molecule type" value="Genomic_DNA"/>
</dbReference>
<evidence type="ECO:0000256" key="2">
    <source>
        <dbReference type="ARBA" id="ARBA00023002"/>
    </source>
</evidence>
<dbReference type="PANTHER" id="PTHR43060:SF14">
    <property type="entry name" value="DEHYDROGENASE-LIKE PROTEIN"/>
    <property type="match status" value="1"/>
</dbReference>
<dbReference type="GO" id="GO:0016491">
    <property type="term" value="F:oxidoreductase activity"/>
    <property type="evidence" value="ECO:0007669"/>
    <property type="project" value="UniProtKB-KW"/>
</dbReference>
<dbReference type="PIRSF" id="PIRSF000103">
    <property type="entry name" value="HIBADH"/>
    <property type="match status" value="1"/>
</dbReference>
<keyword evidence="2" id="KW-0560">Oxidoreductase</keyword>
<dbReference type="SUPFAM" id="SSF48179">
    <property type="entry name" value="6-phosphogluconate dehydrogenase C-terminal domain-like"/>
    <property type="match status" value="1"/>
</dbReference>
<dbReference type="InterPro" id="IPR015815">
    <property type="entry name" value="HIBADH-related"/>
</dbReference>
<accession>A0A498CRE6</accession>
<protein>
    <submittedName>
        <fullName evidence="4">NAD(P)-dependent oxidoreductase</fullName>
    </submittedName>
</protein>
<comment type="caution">
    <text evidence="4">The sequence shown here is derived from an EMBL/GenBank/DDBJ whole genome shotgun (WGS) entry which is preliminary data.</text>
</comment>
<dbReference type="Gene3D" id="1.10.1040.10">
    <property type="entry name" value="N-(1-d-carboxylethyl)-l-norvaline Dehydrogenase, domain 2"/>
    <property type="match status" value="1"/>
</dbReference>
<dbReference type="InterPro" id="IPR036291">
    <property type="entry name" value="NAD(P)-bd_dom_sf"/>
</dbReference>
<evidence type="ECO:0000313" key="4">
    <source>
        <dbReference type="EMBL" id="RLL14756.1"/>
    </source>
</evidence>
<dbReference type="Gene3D" id="3.40.50.720">
    <property type="entry name" value="NAD(P)-binding Rossmann-like Domain"/>
    <property type="match status" value="1"/>
</dbReference>
<dbReference type="AlphaFoldDB" id="A0A498CRE6"/>
<dbReference type="PANTHER" id="PTHR43060">
    <property type="entry name" value="3-HYDROXYISOBUTYRATE DEHYDROGENASE-LIKE 1, MITOCHONDRIAL-RELATED"/>
    <property type="match status" value="1"/>
</dbReference>
<evidence type="ECO:0000259" key="3">
    <source>
        <dbReference type="Pfam" id="PF03446"/>
    </source>
</evidence>